<name>A0A166MX40_9PEZI</name>
<dbReference type="Proteomes" id="UP000076552">
    <property type="component" value="Unassembled WGS sequence"/>
</dbReference>
<dbReference type="EMBL" id="LFIV01000241">
    <property type="protein sequence ID" value="KZL65085.1"/>
    <property type="molecule type" value="Genomic_DNA"/>
</dbReference>
<evidence type="ECO:0000313" key="2">
    <source>
        <dbReference type="Proteomes" id="UP000076552"/>
    </source>
</evidence>
<sequence>MRSSTLTFCISQAPSLVTPTFERYPVSKRHFTSTSPSHCKIEKKSYSTGLLSRYNIDTTSTMATAETVDLGEVHEPKEESIKVFEDIEHDLKKELLHIRREHQKHEPEYFQAVAHLDDHKLAAFGPDNFVAVRVAVSAYGIHLFGKIRIPALADSGPAYIHFRAFVPGGEPPKLHSIHTEEKEHSDGDKTYRAIFTKDDALEWFDT</sequence>
<reference evidence="1 2" key="1">
    <citation type="submission" date="2015-06" db="EMBL/GenBank/DDBJ databases">
        <title>Survival trade-offs in plant roots during colonization by closely related pathogenic and mutualistic fungi.</title>
        <authorList>
            <person name="Hacquard S."/>
            <person name="Kracher B."/>
            <person name="Hiruma K."/>
            <person name="Weinman A."/>
            <person name="Muench P."/>
            <person name="Garrido Oter R."/>
            <person name="Ver Loren van Themaat E."/>
            <person name="Dallerey J.-F."/>
            <person name="Damm U."/>
            <person name="Henrissat B."/>
            <person name="Lespinet O."/>
            <person name="Thon M."/>
            <person name="Kemen E."/>
            <person name="McHardy A.C."/>
            <person name="Schulze-Lefert P."/>
            <person name="O'Connell R.J."/>
        </authorList>
    </citation>
    <scope>NUCLEOTIDE SEQUENCE [LARGE SCALE GENOMIC DNA]</scope>
    <source>
        <strain evidence="1 2">0861</strain>
    </source>
</reference>
<gene>
    <name evidence="1" type="ORF">CT0861_05520</name>
</gene>
<dbReference type="AlphaFoldDB" id="A0A166MX40"/>
<proteinExistence type="predicted"/>
<evidence type="ECO:0000313" key="1">
    <source>
        <dbReference type="EMBL" id="KZL65085.1"/>
    </source>
</evidence>
<comment type="caution">
    <text evidence="1">The sequence shown here is derived from an EMBL/GenBank/DDBJ whole genome shotgun (WGS) entry which is preliminary data.</text>
</comment>
<keyword evidence="2" id="KW-1185">Reference proteome</keyword>
<protein>
    <submittedName>
        <fullName evidence="1">Uncharacterized protein</fullName>
    </submittedName>
</protein>
<organism evidence="1 2">
    <name type="scientific">Colletotrichum tofieldiae</name>
    <dbReference type="NCBI Taxonomy" id="708197"/>
    <lineage>
        <taxon>Eukaryota</taxon>
        <taxon>Fungi</taxon>
        <taxon>Dikarya</taxon>
        <taxon>Ascomycota</taxon>
        <taxon>Pezizomycotina</taxon>
        <taxon>Sordariomycetes</taxon>
        <taxon>Hypocreomycetidae</taxon>
        <taxon>Glomerellales</taxon>
        <taxon>Glomerellaceae</taxon>
        <taxon>Colletotrichum</taxon>
        <taxon>Colletotrichum spaethianum species complex</taxon>
    </lineage>
</organism>
<accession>A0A166MX40</accession>